<proteinExistence type="predicted"/>
<comment type="caution">
    <text evidence="1">The sequence shown here is derived from an EMBL/GenBank/DDBJ whole genome shotgun (WGS) entry which is preliminary data.</text>
</comment>
<name>D4AM91_ARTBC</name>
<gene>
    <name evidence="1" type="ORF">ARB_04781</name>
</gene>
<dbReference type="Proteomes" id="UP000008866">
    <property type="component" value="Unassembled WGS sequence"/>
</dbReference>
<sequence>MLKIGAVKGFIERASYLEKWGQQVKTSNNGQYLLVDEGLTPEIHRTGPWLRIYLILRSNYCNAASVMPVTDSQALSLFLNIMRWQHSFKLSPQTATYLIGATLGSVTGGSLVYQLGRQWTRRLVVIVNCYTS</sequence>
<dbReference type="AlphaFoldDB" id="D4AM91"/>
<reference evidence="2" key="1">
    <citation type="journal article" date="2011" name="Genome Biol.">
        <title>Comparative and functional genomics provide insights into the pathogenicity of dermatophytic fungi.</title>
        <authorList>
            <person name="Burmester A."/>
            <person name="Shelest E."/>
            <person name="Gloeckner G."/>
            <person name="Heddergott C."/>
            <person name="Schindler S."/>
            <person name="Staib P."/>
            <person name="Heidel A."/>
            <person name="Felder M."/>
            <person name="Petzold A."/>
            <person name="Szafranski K."/>
            <person name="Feuermann M."/>
            <person name="Pedruzzi I."/>
            <person name="Priebe S."/>
            <person name="Groth M."/>
            <person name="Winkler R."/>
            <person name="Li W."/>
            <person name="Kniemeyer O."/>
            <person name="Schroeckh V."/>
            <person name="Hertweck C."/>
            <person name="Hube B."/>
            <person name="White T.C."/>
            <person name="Platzer M."/>
            <person name="Guthke R."/>
            <person name="Heitman J."/>
            <person name="Woestemeyer J."/>
            <person name="Zipfel P.F."/>
            <person name="Monod M."/>
            <person name="Brakhage A.A."/>
        </authorList>
    </citation>
    <scope>NUCLEOTIDE SEQUENCE [LARGE SCALE GENOMIC DNA]</scope>
    <source>
        <strain evidence="2">ATCC MYA-4681 / CBS 112371</strain>
    </source>
</reference>
<accession>D4AM91</accession>
<dbReference type="GeneID" id="9521974"/>
<evidence type="ECO:0000313" key="1">
    <source>
        <dbReference type="EMBL" id="EFE35847.1"/>
    </source>
</evidence>
<dbReference type="HOGENOM" id="CLU_1916558_0_0_1"/>
<dbReference type="EMBL" id="ABSU01000002">
    <property type="protein sequence ID" value="EFE35847.1"/>
    <property type="molecule type" value="Genomic_DNA"/>
</dbReference>
<keyword evidence="2" id="KW-1185">Reference proteome</keyword>
<protein>
    <submittedName>
        <fullName evidence="1">Uncharacterized protein</fullName>
    </submittedName>
</protein>
<evidence type="ECO:0000313" key="2">
    <source>
        <dbReference type="Proteomes" id="UP000008866"/>
    </source>
</evidence>
<dbReference type="KEGG" id="abe:ARB_04781"/>
<organism evidence="1 2">
    <name type="scientific">Arthroderma benhamiae (strain ATCC MYA-4681 / CBS 112371)</name>
    <name type="common">Trichophyton mentagrophytes</name>
    <dbReference type="NCBI Taxonomy" id="663331"/>
    <lineage>
        <taxon>Eukaryota</taxon>
        <taxon>Fungi</taxon>
        <taxon>Dikarya</taxon>
        <taxon>Ascomycota</taxon>
        <taxon>Pezizomycotina</taxon>
        <taxon>Eurotiomycetes</taxon>
        <taxon>Eurotiomycetidae</taxon>
        <taxon>Onygenales</taxon>
        <taxon>Arthrodermataceae</taxon>
        <taxon>Trichophyton</taxon>
    </lineage>
</organism>
<dbReference type="RefSeq" id="XP_003016492.1">
    <property type="nucleotide sequence ID" value="XM_003016446.1"/>
</dbReference>